<evidence type="ECO:0000313" key="1">
    <source>
        <dbReference type="EMBL" id="MET1473479.1"/>
    </source>
</evidence>
<sequence length="101" mass="11515">MMKFYLNDCSGDLAGEVTVTSADGILMLGNFAPGPHFCSYEQLFMEFEQAANNQLFVEIDRLEREITELGFYLVGPLPQENRLEIDDLQIMGSDVSFRVRR</sequence>
<evidence type="ECO:0000313" key="2">
    <source>
        <dbReference type="Proteomes" id="UP001548587"/>
    </source>
</evidence>
<dbReference type="Proteomes" id="UP001548587">
    <property type="component" value="Unassembled WGS sequence"/>
</dbReference>
<comment type="caution">
    <text evidence="1">The sequence shown here is derived from an EMBL/GenBank/DDBJ whole genome shotgun (WGS) entry which is preliminary data.</text>
</comment>
<keyword evidence="2" id="KW-1185">Reference proteome</keyword>
<dbReference type="RefSeq" id="WP_176016465.1">
    <property type="nucleotide sequence ID" value="NZ_JBEWCH010000002.1"/>
</dbReference>
<name>A0ABV2C303_9BURK</name>
<dbReference type="EMBL" id="JBEWCH010000002">
    <property type="protein sequence ID" value="MET1473479.1"/>
    <property type="molecule type" value="Genomic_DNA"/>
</dbReference>
<gene>
    <name evidence="1" type="ORF">ABXL37_04395</name>
</gene>
<protein>
    <submittedName>
        <fullName evidence="1">Uncharacterized protein</fullName>
    </submittedName>
</protein>
<reference evidence="1 2" key="1">
    <citation type="submission" date="2024-06" db="EMBL/GenBank/DDBJ databases">
        <title>Burkholderia sola in Mexico.</title>
        <authorList>
            <person name="Estrada P."/>
        </authorList>
    </citation>
    <scope>NUCLEOTIDE SEQUENCE [LARGE SCALE GENOMIC DNA]</scope>
    <source>
        <strain evidence="1 2">CpTa8-5</strain>
    </source>
</reference>
<accession>A0ABV2C303</accession>
<proteinExistence type="predicted"/>
<organism evidence="1 2">
    <name type="scientific">Burkholderia sola</name>
    <dbReference type="NCBI Taxonomy" id="2843302"/>
    <lineage>
        <taxon>Bacteria</taxon>
        <taxon>Pseudomonadati</taxon>
        <taxon>Pseudomonadota</taxon>
        <taxon>Betaproteobacteria</taxon>
        <taxon>Burkholderiales</taxon>
        <taxon>Burkholderiaceae</taxon>
        <taxon>Burkholderia</taxon>
        <taxon>Burkholderia cepacia complex</taxon>
    </lineage>
</organism>